<feature type="compositionally biased region" description="Polar residues" evidence="1">
    <location>
        <begin position="2598"/>
        <end position="2627"/>
    </location>
</feature>
<dbReference type="Pfam" id="PF25794">
    <property type="entry name" value="SACS"/>
    <property type="match status" value="1"/>
</dbReference>
<dbReference type="PANTHER" id="PTHR32387">
    <property type="entry name" value="WU:FJ29H11"/>
    <property type="match status" value="1"/>
</dbReference>
<dbReference type="NCBIfam" id="NF047352">
    <property type="entry name" value="P_loop_sacsin"/>
    <property type="match status" value="1"/>
</dbReference>
<evidence type="ECO:0000256" key="1">
    <source>
        <dbReference type="SAM" id="MobiDB-lite"/>
    </source>
</evidence>
<evidence type="ECO:0000259" key="3">
    <source>
        <dbReference type="Pfam" id="PF25794"/>
    </source>
</evidence>
<evidence type="ECO:0008006" key="6">
    <source>
        <dbReference type="Google" id="ProtNLM"/>
    </source>
</evidence>
<dbReference type="SUPFAM" id="SSF55874">
    <property type="entry name" value="ATPase domain of HSP90 chaperone/DNA topoisomerase II/histidine kinase"/>
    <property type="match status" value="1"/>
</dbReference>
<dbReference type="InterPro" id="IPR058210">
    <property type="entry name" value="SACS/Nov_dom"/>
</dbReference>
<feature type="domain" description="Protein NO VEIN C-terminal" evidence="2">
    <location>
        <begin position="2675"/>
        <end position="2765"/>
    </location>
</feature>
<accession>A0AAV9DR69</accession>
<name>A0AAV9DR69_ACOCL</name>
<feature type="compositionally biased region" description="Basic and acidic residues" evidence="1">
    <location>
        <begin position="449"/>
        <end position="481"/>
    </location>
</feature>
<feature type="region of interest" description="Disordered" evidence="1">
    <location>
        <begin position="403"/>
        <end position="499"/>
    </location>
</feature>
<feature type="compositionally biased region" description="Acidic residues" evidence="1">
    <location>
        <begin position="411"/>
        <end position="422"/>
    </location>
</feature>
<dbReference type="Pfam" id="PF13020">
    <property type="entry name" value="NOV_C"/>
    <property type="match status" value="1"/>
</dbReference>
<comment type="caution">
    <text evidence="4">The sequence shown here is derived from an EMBL/GenBank/DDBJ whole genome shotgun (WGS) entry which is preliminary data.</text>
</comment>
<evidence type="ECO:0000259" key="2">
    <source>
        <dbReference type="Pfam" id="PF13020"/>
    </source>
</evidence>
<gene>
    <name evidence="4" type="ORF">QJS10_CPB11g00076</name>
</gene>
<keyword evidence="5" id="KW-1185">Reference proteome</keyword>
<evidence type="ECO:0000313" key="5">
    <source>
        <dbReference type="Proteomes" id="UP001180020"/>
    </source>
</evidence>
<reference evidence="4" key="2">
    <citation type="submission" date="2023-06" db="EMBL/GenBank/DDBJ databases">
        <authorList>
            <person name="Ma L."/>
            <person name="Liu K.-W."/>
            <person name="Li Z."/>
            <person name="Hsiao Y.-Y."/>
            <person name="Qi Y."/>
            <person name="Fu T."/>
            <person name="Tang G."/>
            <person name="Zhang D."/>
            <person name="Sun W.-H."/>
            <person name="Liu D.-K."/>
            <person name="Li Y."/>
            <person name="Chen G.-Z."/>
            <person name="Liu X.-D."/>
            <person name="Liao X.-Y."/>
            <person name="Jiang Y.-T."/>
            <person name="Yu X."/>
            <person name="Hao Y."/>
            <person name="Huang J."/>
            <person name="Zhao X.-W."/>
            <person name="Ke S."/>
            <person name="Chen Y.-Y."/>
            <person name="Wu W.-L."/>
            <person name="Hsu J.-L."/>
            <person name="Lin Y.-F."/>
            <person name="Huang M.-D."/>
            <person name="Li C.-Y."/>
            <person name="Huang L."/>
            <person name="Wang Z.-W."/>
            <person name="Zhao X."/>
            <person name="Zhong W.-Y."/>
            <person name="Peng D.-H."/>
            <person name="Ahmad S."/>
            <person name="Lan S."/>
            <person name="Zhang J.-S."/>
            <person name="Tsai W.-C."/>
            <person name="Van De Peer Y."/>
            <person name="Liu Z.-J."/>
        </authorList>
    </citation>
    <scope>NUCLEOTIDE SEQUENCE</scope>
    <source>
        <strain evidence="4">CP</strain>
        <tissue evidence="4">Leaves</tissue>
    </source>
</reference>
<feature type="domain" description="Sacsin/Nov" evidence="3">
    <location>
        <begin position="1255"/>
        <end position="1410"/>
    </location>
</feature>
<dbReference type="EMBL" id="JAUJYO010000011">
    <property type="protein sequence ID" value="KAK1303180.1"/>
    <property type="molecule type" value="Genomic_DNA"/>
</dbReference>
<feature type="compositionally biased region" description="Low complexity" evidence="1">
    <location>
        <begin position="86"/>
        <end position="125"/>
    </location>
</feature>
<dbReference type="GO" id="GO:0009793">
    <property type="term" value="P:embryo development ending in seed dormancy"/>
    <property type="evidence" value="ECO:0007669"/>
    <property type="project" value="TreeGrafter"/>
</dbReference>
<dbReference type="Proteomes" id="UP001180020">
    <property type="component" value="Unassembled WGS sequence"/>
</dbReference>
<dbReference type="Gene3D" id="3.30.565.10">
    <property type="entry name" value="Histidine kinase-like ATPase, C-terminal domain"/>
    <property type="match status" value="1"/>
</dbReference>
<feature type="region of interest" description="Disordered" evidence="1">
    <location>
        <begin position="86"/>
        <end position="142"/>
    </location>
</feature>
<dbReference type="InterPro" id="IPR024975">
    <property type="entry name" value="NOV_C"/>
</dbReference>
<feature type="region of interest" description="Disordered" evidence="1">
    <location>
        <begin position="1"/>
        <end position="54"/>
    </location>
</feature>
<organism evidence="4 5">
    <name type="scientific">Acorus calamus</name>
    <name type="common">Sweet flag</name>
    <dbReference type="NCBI Taxonomy" id="4465"/>
    <lineage>
        <taxon>Eukaryota</taxon>
        <taxon>Viridiplantae</taxon>
        <taxon>Streptophyta</taxon>
        <taxon>Embryophyta</taxon>
        <taxon>Tracheophyta</taxon>
        <taxon>Spermatophyta</taxon>
        <taxon>Magnoliopsida</taxon>
        <taxon>Liliopsida</taxon>
        <taxon>Acoraceae</taxon>
        <taxon>Acorus</taxon>
    </lineage>
</organism>
<dbReference type="GO" id="GO:0048364">
    <property type="term" value="P:root development"/>
    <property type="evidence" value="ECO:0007669"/>
    <property type="project" value="TreeGrafter"/>
</dbReference>
<feature type="region of interest" description="Disordered" evidence="1">
    <location>
        <begin position="2598"/>
        <end position="2629"/>
    </location>
</feature>
<dbReference type="GO" id="GO:0010305">
    <property type="term" value="P:leaf vascular tissue pattern formation"/>
    <property type="evidence" value="ECO:0007669"/>
    <property type="project" value="TreeGrafter"/>
</dbReference>
<reference evidence="4" key="1">
    <citation type="journal article" date="2023" name="Nat. Commun.">
        <title>Diploid and tetraploid genomes of Acorus and the evolution of monocots.</title>
        <authorList>
            <person name="Ma L."/>
            <person name="Liu K.W."/>
            <person name="Li Z."/>
            <person name="Hsiao Y.Y."/>
            <person name="Qi Y."/>
            <person name="Fu T."/>
            <person name="Tang G.D."/>
            <person name="Zhang D."/>
            <person name="Sun W.H."/>
            <person name="Liu D.K."/>
            <person name="Li Y."/>
            <person name="Chen G.Z."/>
            <person name="Liu X.D."/>
            <person name="Liao X.Y."/>
            <person name="Jiang Y.T."/>
            <person name="Yu X."/>
            <person name="Hao Y."/>
            <person name="Huang J."/>
            <person name="Zhao X.W."/>
            <person name="Ke S."/>
            <person name="Chen Y.Y."/>
            <person name="Wu W.L."/>
            <person name="Hsu J.L."/>
            <person name="Lin Y.F."/>
            <person name="Huang M.D."/>
            <person name="Li C.Y."/>
            <person name="Huang L."/>
            <person name="Wang Z.W."/>
            <person name="Zhao X."/>
            <person name="Zhong W.Y."/>
            <person name="Peng D.H."/>
            <person name="Ahmad S."/>
            <person name="Lan S."/>
            <person name="Zhang J.S."/>
            <person name="Tsai W.C."/>
            <person name="Van de Peer Y."/>
            <person name="Liu Z.J."/>
        </authorList>
    </citation>
    <scope>NUCLEOTIDE SEQUENCE</scope>
    <source>
        <strain evidence="4">CP</strain>
    </source>
</reference>
<dbReference type="InterPro" id="IPR036890">
    <property type="entry name" value="HATPase_C_sf"/>
</dbReference>
<protein>
    <recommendedName>
        <fullName evidence="6">Protein NO VEIN C-terminal domain-containing protein</fullName>
    </recommendedName>
</protein>
<feature type="compositionally biased region" description="Polar residues" evidence="1">
    <location>
        <begin position="45"/>
        <end position="54"/>
    </location>
</feature>
<proteinExistence type="predicted"/>
<evidence type="ECO:0000313" key="4">
    <source>
        <dbReference type="EMBL" id="KAK1303180.1"/>
    </source>
</evidence>
<feature type="compositionally biased region" description="Pro residues" evidence="1">
    <location>
        <begin position="17"/>
        <end position="40"/>
    </location>
</feature>
<dbReference type="InterPro" id="IPR052957">
    <property type="entry name" value="Auxin_embryo_med"/>
</dbReference>
<sequence>MYGSPNQLRPSGVTRGAPPPLPPPDAQPPLPPGVQPPPQIIPGQYFNQNPNPNFIYPQNPNLAFNPYVQNPAPLLNLFLQNPSLPFQQFQNPNFQNPGSQVPQPQNPNFFQNPRPQNPNYFQNPRPQKPGPPVTQSQNPEPRLNTEEALKRVDAAVVKAQHELLAAGGSVTAWKVSKSALLALQADSWGSLGFQMQDIPSLYRIIVTEGKINAFIHCFVGVRRITTLHDLNTAIRDNESIGRFEELGLGPFLQQPLVKHYFLIDSDVTDVMKISSEDVITYLAEFMEMSKGKEDIKTEKFLDYVAKKQSVSAKEKLGVRIQSLSLHIASIRGAIEAENVALKKVVSVVKLRSKRRKMNEGVDLKRRYITDSEKLDLDERFNTISQRIKSFSSTAKHIRFKYSSSSSSCSSSDEEEEEENDGYEDGKGTSQCYGSESSKRVSSCPYPSTIEERTRLGLKHDVDDGEESRTSRKKRKEDDRSGKCGSSKQQRKKTCLKSDGRFSSGDISLSHDSIEKFVSMWKDACQEQSPAKVLKRMLNFYVREPKVRKKAWKFFSSEPGVDLLNVAVASIRCGMLDSLYDTFLAVDEHQSFYPNGGAPAEIIEIGTSNKRGIISKNEECSKELLSSVAVDDIIRKVTDYFQLNHLMPRESEVASERQLAVFRMLRDLELWLKTQFDGRDFSSLGHGDFFEFLRAHMSLLPSELCKILRGGQQGKYAMEVSMLQHQLLVLLSQTLNNSLNNGHITSQFISMLLKKQFPVISFNVMRDEPDENFLDLIKSQRHNKSSSSIHFSAALLQKHSIEGSSASSEKHSCEHSRVMDDIGQGAGSLGFMSAKDAFECLSKAPMLSDLQTWSHWDLIFAPSLGPLLEWLMNGLHTKEVSCILTSDGKFIRVDQSVSVEDFLEAMIQVSSYQTVVKLLSLLSLYGGVNDAPLSLLKCHAQRAIDVIIKNSLDASGVDDISEVMFDRHPFQGRTMLAQHLNGVPVSVDPVGFNAAVEETSEVNKSILRISKAVLVVARFILDCLGLVPSEFRCFAADILVSGLLSFTKVAPLAILCECKQTDERLMLHNIGLSLGIIEWVEDYHAFSVGNTSDSIASTGFTDRASKSSCSGSKKHTEYTHNASQNRCLTDNKTLTKVQLDSTVSGTFETCMEVLQREAPAQEFGEGCGVVSARDANIHDATLVIESIRRDEFGMHQNLNFSESSLLKKQHARLGRALHCLSQELYSQDSHFVLELIQNSDDNIYSVNVDPTVVFILEANGIVVLNNELGFSAQNIRALCDVGNSTKKGSSAGYIGQKGIGFKSVFRVTDAPEIHSNGFHVKFDISEGQIGFVLPTVISPCDIDRFNKHISDEDDQFCNPSWNTCIVLPFRSKLKELTAMGMNSIMSMFSDLHPSLLLFLHRLKCIKFKNFLSNSLVVMKRETLEDGIVQVTYGKEKRNWLVVSQKLQSIAIRPDVKTTEIALAFTLQESDNGLYKPYLAQQPVFAFLPLRTYGLKFILQGDFVLPSSREEVDGDSAWNQWLLAEFPSLFVNAERSFCALPCFQGHPGKAVTAYMSFVPLLGEVHGFFSHLPHMIISKLRMSNCLFLEGQNVEWVPPCRVLRGWDDQAQKFLPNSLLHQHLGIGYLNKDVILSDSLARALGVQEYGPKILTDIILSICSVHRGIESLGLDWLSSWLNAIYITSSLHSMGPSSLSCIDESDTVINLRKIPFIPLSDGSYASVSDGPVWLLPDASKIEGEHCPTNFPSLYSKLRIVNPLFYSVSGHEYSVGEAKAENVVRMLRKIGVQQLSAHEVIRTHILPSVSHAIPTNIDKNLMAEYLGFAMLHLQSACTSCLLEKTNIIAELQKKNIILTDHGYKCPTKEPIHFSKEFGNPFDICKLIDKTDMKWNEIDNIYLNHSISHSNPFELSKWREFLCELGVTDFVKINLVEKNIGEVLCNNESMICESNFGSVGSFVSDWESPELVCLLTTFSSNKHSEKSKYLLEVLDKSWDDYFSAKGRMAGVFLSNGDKKALESSLMKSIRNFKWIASSNDDELHYPSDLFYDCQDVRSIFGGFASYAVPQVTSERLLKDIGFKTQVTLDDAVTILQLWRTSEAPLKASISQMSRYYLFVWSGLTTLKGDVAEEFRSGPSIFVPFEYSSIDQDFVSGMLLPPNKVYWHDPTGCVNRIKEMDLKCILRNQSCYPCKTLATVYPNLHDFFVNGCGVRETPSFGEYIEILLQLSKVALPSQAAHAVFQVLVKWANDLKHGLVKKEDYFDLKQCLCDLENTVLPTMQNKWVSLHPSFGLICWCDDEELGGQFTHSSGVDFLHFGELNTDEKKMLSGVVAHLMQQIGIPALSEMVSREAIFYGLRDSQEKASLVNWILPYAQRYIFKLHPDMYLDRKQSRCEKLSQLKVIVVEKLFYKHNLKGLDGHSKKRFECSCLLQENILYTTCSADSHSMFLELSRFFFNGIAEIHLANFLHMIMTMAESGSSKEQIEFFIINSQKVPLLPDGESIWSLSCLLTGDKDQNLPTSCALPVTMEQNPSTYARKPSSITNWPPTGWKTAPDFHPSLVNHLWIRPGPVTDGSLGYDHNRPPPEGIIHTDDQPVPFEIEEDWITQDDSSTVKPTLQGSKATKGHSQSVEETNFGNGHKNMLVSSVSLLDEDMTLAEASSFTERETLHFQPANDEHRRTGRLGELVAYKYFTEKLRLSSVRWVNQETETGLPYDLTIGENEENRQYVEVKASKSARKDWFAISVREWQYAAEKGDLFSVAHVVLADSKKAKVTIFKNPLKLCQQKNLQLAVLMSRGSAVAET</sequence>
<dbReference type="GO" id="GO:0005634">
    <property type="term" value="C:nucleus"/>
    <property type="evidence" value="ECO:0007669"/>
    <property type="project" value="TreeGrafter"/>
</dbReference>
<dbReference type="PANTHER" id="PTHR32387:SF0">
    <property type="entry name" value="PROTEIN NO VEIN"/>
    <property type="match status" value="1"/>
</dbReference>